<feature type="compositionally biased region" description="Basic and acidic residues" evidence="2">
    <location>
        <begin position="435"/>
        <end position="473"/>
    </location>
</feature>
<feature type="compositionally biased region" description="Acidic residues" evidence="2">
    <location>
        <begin position="350"/>
        <end position="372"/>
    </location>
</feature>
<dbReference type="Pfam" id="PF00379">
    <property type="entry name" value="Chitin_bind_4"/>
    <property type="match status" value="1"/>
</dbReference>
<organism evidence="4 5">
    <name type="scientific">Anopheles quadriannulatus</name>
    <name type="common">Mosquito</name>
    <dbReference type="NCBI Taxonomy" id="34691"/>
    <lineage>
        <taxon>Eukaryota</taxon>
        <taxon>Metazoa</taxon>
        <taxon>Ecdysozoa</taxon>
        <taxon>Arthropoda</taxon>
        <taxon>Hexapoda</taxon>
        <taxon>Insecta</taxon>
        <taxon>Pterygota</taxon>
        <taxon>Neoptera</taxon>
        <taxon>Endopterygota</taxon>
        <taxon>Diptera</taxon>
        <taxon>Nematocera</taxon>
        <taxon>Culicoidea</taxon>
        <taxon>Culicidae</taxon>
        <taxon>Anophelinae</taxon>
        <taxon>Anopheles</taxon>
    </lineage>
</organism>
<feature type="compositionally biased region" description="Basic and acidic residues" evidence="2">
    <location>
        <begin position="497"/>
        <end position="509"/>
    </location>
</feature>
<dbReference type="Proteomes" id="UP000076407">
    <property type="component" value="Unassembled WGS sequence"/>
</dbReference>
<feature type="compositionally biased region" description="Basic and acidic residues" evidence="2">
    <location>
        <begin position="526"/>
        <end position="535"/>
    </location>
</feature>
<feature type="compositionally biased region" description="Acidic residues" evidence="2">
    <location>
        <begin position="549"/>
        <end position="558"/>
    </location>
</feature>
<feature type="compositionally biased region" description="Low complexity" evidence="2">
    <location>
        <begin position="235"/>
        <end position="247"/>
    </location>
</feature>
<evidence type="ECO:0000256" key="2">
    <source>
        <dbReference type="SAM" id="MobiDB-lite"/>
    </source>
</evidence>
<feature type="compositionally biased region" description="Acidic residues" evidence="2">
    <location>
        <begin position="425"/>
        <end position="434"/>
    </location>
</feature>
<name>A0A182X438_ANOQN</name>
<feature type="compositionally biased region" description="Basic and acidic residues" evidence="2">
    <location>
        <begin position="150"/>
        <end position="181"/>
    </location>
</feature>
<feature type="compositionally biased region" description="Acidic residues" evidence="2">
    <location>
        <begin position="487"/>
        <end position="496"/>
    </location>
</feature>
<feature type="chain" id="PRO_5008142344" evidence="3">
    <location>
        <begin position="20"/>
        <end position="918"/>
    </location>
</feature>
<feature type="compositionally biased region" description="Acidic residues" evidence="2">
    <location>
        <begin position="729"/>
        <end position="741"/>
    </location>
</feature>
<evidence type="ECO:0000313" key="4">
    <source>
        <dbReference type="EnsemblMetazoa" id="AQUA004565-PA"/>
    </source>
</evidence>
<dbReference type="EnsemblMetazoa" id="AQUA004565-RA">
    <property type="protein sequence ID" value="AQUA004565-PA"/>
    <property type="gene ID" value="AQUA004565"/>
</dbReference>
<dbReference type="InterPro" id="IPR000618">
    <property type="entry name" value="Insect_cuticle"/>
</dbReference>
<dbReference type="AlphaFoldDB" id="A0A182X438"/>
<feature type="compositionally biased region" description="Basic and acidic residues" evidence="2">
    <location>
        <begin position="621"/>
        <end position="648"/>
    </location>
</feature>
<evidence type="ECO:0000313" key="5">
    <source>
        <dbReference type="Proteomes" id="UP000076407"/>
    </source>
</evidence>
<feature type="compositionally biased region" description="Polar residues" evidence="2">
    <location>
        <begin position="303"/>
        <end position="317"/>
    </location>
</feature>
<keyword evidence="5" id="KW-1185">Reference proteome</keyword>
<feature type="compositionally biased region" description="Basic and acidic residues" evidence="2">
    <location>
        <begin position="559"/>
        <end position="597"/>
    </location>
</feature>
<feature type="compositionally biased region" description="Acidic residues" evidence="2">
    <location>
        <begin position="611"/>
        <end position="620"/>
    </location>
</feature>
<reference evidence="4" key="1">
    <citation type="submission" date="2020-05" db="UniProtKB">
        <authorList>
            <consortium name="EnsemblMetazoa"/>
        </authorList>
    </citation>
    <scope>IDENTIFICATION</scope>
    <source>
        <strain evidence="4">SANGQUA</strain>
    </source>
</reference>
<sequence>MRLNCRWLLLSLLALFAEARDERAYRGGKADYRKADRKGETQFQHQKTIDGAVLGCYGYVDGQGKMFVTHYLADGSGYRSVSLSAPDKMTRERLKLLRNGEDGPAAELFPVDCTEEGDLGRLKKMAEKIKKDFESSNGEDEPQRNAPSYDGKERASRPKESDKPMESSDMKGDAIQPKKESANAVPADAPNKTGNRLINVRDPSSFRRPVKKPAGSAKSPIGQEPSAQPSSDAMSAPASKPKQAASSEKQPNQVDEPQPKNRVEKPTEKKPSTLSKPNRRPKPDNVPKSDTVDSEAIKPNEELNLTPQQVLPEQSPKSAKEPSKSQPKKGSEKPDSKNKKASKDSKSSEDPENQQDDVSSEEPEDEATEESDDPKQSSKSGKEPSKSQPKKGSDKPDSKNKKPSKDSKSSEDPEIQQDDVSSEKPEDEAAEESDDPKQSPKSGKEPSKSQPKKGSEKPDSKNKKPSEDSKSSEDPEIQQDDVSSEKPEDEAAEESDDPKQSLKSGKEPSKSQPKKGSEKPASNNKKPNEDFKSSEDPENQQDDVSSEKPEDEAAEESDDPKQSPKSAKEPSKSHPKKGSDKPASKNKKPSEDFKSSEDPEIQQDDVSSEKPEDEVAEESDDSKQSPKSGKEPSKSQPKKGSEKPDIKLAARTQPAESSLTDVFPTPPFEADPFPSRLGLPSDSNDVLAAISRVLPVIRDIGPPFVTTGLPEKVKPSMAPKTSASFNGDVYDEVDDDEDTDTVDAVAPEKQNDPGKPSHSTPPPPSDMGSCIEIILKVPTDARHVIVRTEHPQFKTQEGAPLNELVNKIAPGVYDVQLAKFDKVVFERYDKYAIDEEPQTPNNLGKAFNYDELVPKPSNSGPSQRVPGDSVNAYLPKVDSARSRVGGVDEKMAKADKDEKSAQSQRRIPDRFLAMGRRG</sequence>
<protein>
    <submittedName>
        <fullName evidence="4">Uncharacterized protein</fullName>
    </submittedName>
</protein>
<keyword evidence="3" id="KW-0732">Signal</keyword>
<dbReference type="STRING" id="34691.A0A182X438"/>
<evidence type="ECO:0000256" key="3">
    <source>
        <dbReference type="SAM" id="SignalP"/>
    </source>
</evidence>
<feature type="region of interest" description="Disordered" evidence="2">
    <location>
        <begin position="700"/>
        <end position="768"/>
    </location>
</feature>
<feature type="compositionally biased region" description="Basic and acidic residues" evidence="2">
    <location>
        <begin position="257"/>
        <end position="271"/>
    </location>
</feature>
<dbReference type="PROSITE" id="PS51155">
    <property type="entry name" value="CHIT_BIND_RR_2"/>
    <property type="match status" value="1"/>
</dbReference>
<proteinExistence type="predicted"/>
<keyword evidence="1" id="KW-0193">Cuticle</keyword>
<feature type="compositionally biased region" description="Basic and acidic residues" evidence="2">
    <location>
        <begin position="373"/>
        <end position="411"/>
    </location>
</feature>
<evidence type="ECO:0000256" key="1">
    <source>
        <dbReference type="PROSITE-ProRule" id="PRU00497"/>
    </source>
</evidence>
<feature type="region of interest" description="Disordered" evidence="2">
    <location>
        <begin position="132"/>
        <end position="678"/>
    </location>
</feature>
<feature type="region of interest" description="Disordered" evidence="2">
    <location>
        <begin position="850"/>
        <end position="918"/>
    </location>
</feature>
<feature type="compositionally biased region" description="Basic and acidic residues" evidence="2">
    <location>
        <begin position="878"/>
        <end position="900"/>
    </location>
</feature>
<dbReference type="VEuPathDB" id="VectorBase:AQUA004565"/>
<dbReference type="GO" id="GO:0042302">
    <property type="term" value="F:structural constituent of cuticle"/>
    <property type="evidence" value="ECO:0007669"/>
    <property type="project" value="UniProtKB-UniRule"/>
</dbReference>
<feature type="signal peptide" evidence="3">
    <location>
        <begin position="1"/>
        <end position="19"/>
    </location>
</feature>
<accession>A0A182X438</accession>
<feature type="compositionally biased region" description="Basic and acidic residues" evidence="2">
    <location>
        <begin position="318"/>
        <end position="349"/>
    </location>
</feature>
<feature type="compositionally biased region" description="Basic and acidic residues" evidence="2">
    <location>
        <begin position="281"/>
        <end position="301"/>
    </location>
</feature>